<evidence type="ECO:0000313" key="3">
    <source>
        <dbReference type="EMBL" id="RIA86132.1"/>
    </source>
</evidence>
<keyword evidence="2" id="KW-1133">Transmembrane helix</keyword>
<dbReference type="Proteomes" id="UP000265703">
    <property type="component" value="Unassembled WGS sequence"/>
</dbReference>
<feature type="transmembrane region" description="Helical" evidence="2">
    <location>
        <begin position="244"/>
        <end position="263"/>
    </location>
</feature>
<dbReference type="OrthoDB" id="2446635at2759"/>
<keyword evidence="2" id="KW-0472">Membrane</keyword>
<feature type="region of interest" description="Disordered" evidence="1">
    <location>
        <begin position="359"/>
        <end position="379"/>
    </location>
</feature>
<gene>
    <name evidence="3" type="ORF">C1645_807946</name>
</gene>
<keyword evidence="2" id="KW-0812">Transmembrane</keyword>
<feature type="region of interest" description="Disordered" evidence="1">
    <location>
        <begin position="99"/>
        <end position="206"/>
    </location>
</feature>
<evidence type="ECO:0000313" key="4">
    <source>
        <dbReference type="Proteomes" id="UP000265703"/>
    </source>
</evidence>
<feature type="compositionally biased region" description="Low complexity" evidence="1">
    <location>
        <begin position="99"/>
        <end position="118"/>
    </location>
</feature>
<sequence>MALNVKQYKDPMISGEFKQKYRIKKIKIIKDENKMRKITEKKKERKENNKKVKKRIKSINQPKKTCLQTKTRDIPTCNISINKLNPTFDLPIHTIIIPTSSSERKTPPSTTSFPSTPTKNPLLIPSNDGKKISENNSPPLEKNNPKSPSTPNTAPPISNDPKTNNDHKGIKTNSKNNDNNNGKTNDNYNNNYNNNNNGNKNPLPTPTVLIYPSLTVPPLTSTTVSFTKTSNPNNKIFNPSSGPAITGMIFAIILALVAIAFIIRKTVYNKNYFRPFNRQIRHQQLLDNEGWPNYHTYDNNNMEVMSGNGSENASMNVITVLNRPQRTMSRRFSNFDDVTNVNSSNTGLLIDDEMSKNDDYSSGIKHQQEHEEHFSDDDYSSLDMSVDITLPPKIVNWEECMR</sequence>
<feature type="compositionally biased region" description="Polar residues" evidence="1">
    <location>
        <begin position="145"/>
        <end position="162"/>
    </location>
</feature>
<accession>A0A397SKF9</accession>
<name>A0A397SKF9_9GLOM</name>
<evidence type="ECO:0000256" key="1">
    <source>
        <dbReference type="SAM" id="MobiDB-lite"/>
    </source>
</evidence>
<reference evidence="3 4" key="1">
    <citation type="submission" date="2018-06" db="EMBL/GenBank/DDBJ databases">
        <title>Comparative genomics reveals the genomic features of Rhizophagus irregularis, R. cerebriforme, R. diaphanum and Gigaspora rosea, and their symbiotic lifestyle signature.</title>
        <authorList>
            <person name="Morin E."/>
            <person name="San Clemente H."/>
            <person name="Chen E.C.H."/>
            <person name="De La Providencia I."/>
            <person name="Hainaut M."/>
            <person name="Kuo A."/>
            <person name="Kohler A."/>
            <person name="Murat C."/>
            <person name="Tang N."/>
            <person name="Roy S."/>
            <person name="Loubradou J."/>
            <person name="Henrissat B."/>
            <person name="Grigoriev I.V."/>
            <person name="Corradi N."/>
            <person name="Roux C."/>
            <person name="Martin F.M."/>
        </authorList>
    </citation>
    <scope>NUCLEOTIDE SEQUENCE [LARGE SCALE GENOMIC DNA]</scope>
    <source>
        <strain evidence="3 4">DAOM 227022</strain>
    </source>
</reference>
<dbReference type="AlphaFoldDB" id="A0A397SKF9"/>
<protein>
    <submittedName>
        <fullName evidence="3">Uncharacterized protein</fullName>
    </submittedName>
</protein>
<dbReference type="EMBL" id="QKYT01000381">
    <property type="protein sequence ID" value="RIA86132.1"/>
    <property type="molecule type" value="Genomic_DNA"/>
</dbReference>
<dbReference type="STRING" id="658196.A0A397SKF9"/>
<organism evidence="3 4">
    <name type="scientific">Glomus cerebriforme</name>
    <dbReference type="NCBI Taxonomy" id="658196"/>
    <lineage>
        <taxon>Eukaryota</taxon>
        <taxon>Fungi</taxon>
        <taxon>Fungi incertae sedis</taxon>
        <taxon>Mucoromycota</taxon>
        <taxon>Glomeromycotina</taxon>
        <taxon>Glomeromycetes</taxon>
        <taxon>Glomerales</taxon>
        <taxon>Glomeraceae</taxon>
        <taxon>Glomus</taxon>
    </lineage>
</organism>
<evidence type="ECO:0000256" key="2">
    <source>
        <dbReference type="SAM" id="Phobius"/>
    </source>
</evidence>
<keyword evidence="4" id="KW-1185">Reference proteome</keyword>
<proteinExistence type="predicted"/>
<comment type="caution">
    <text evidence="3">The sequence shown here is derived from an EMBL/GenBank/DDBJ whole genome shotgun (WGS) entry which is preliminary data.</text>
</comment>
<feature type="compositionally biased region" description="Low complexity" evidence="1">
    <location>
        <begin position="171"/>
        <end position="201"/>
    </location>
</feature>